<keyword evidence="5 8" id="KW-0521">NADP</keyword>
<reference evidence="11 12" key="1">
    <citation type="submission" date="2023-04" db="EMBL/GenBank/DDBJ databases">
        <title>A long-awaited taxogenomic arrangement of the family Halomonadaceae.</title>
        <authorList>
            <person name="De La Haba R."/>
            <person name="Chuvochina M."/>
            <person name="Wittouck S."/>
            <person name="Arahal D.R."/>
            <person name="Sanchez-Porro C."/>
            <person name="Hugenholtz P."/>
            <person name="Ventosa A."/>
        </authorList>
    </citation>
    <scope>NUCLEOTIDE SEQUENCE [LARGE SCALE GENOMIC DNA]</scope>
    <source>
        <strain evidence="11 12">DSM 22428</strain>
    </source>
</reference>
<dbReference type="EMBL" id="JARWAO010000005">
    <property type="protein sequence ID" value="MDR5896372.1"/>
    <property type="molecule type" value="Genomic_DNA"/>
</dbReference>
<comment type="pathway">
    <text evidence="1 8">Cofactor biosynthesis; tetrahydrofolate biosynthesis; 5,6,7,8-tetrahydrofolate from 7,8-dihydrofolate: step 1/1.</text>
</comment>
<dbReference type="SUPFAM" id="SSF53597">
    <property type="entry name" value="Dihydrofolate reductase-like"/>
    <property type="match status" value="1"/>
</dbReference>
<comment type="similarity">
    <text evidence="2 8 9">Belongs to the dihydrofolate reductase family.</text>
</comment>
<dbReference type="InterPro" id="IPR024072">
    <property type="entry name" value="DHFR-like_dom_sf"/>
</dbReference>
<proteinExistence type="inferred from homology"/>
<dbReference type="InterPro" id="IPR017925">
    <property type="entry name" value="DHFR_CS"/>
</dbReference>
<keyword evidence="4 8" id="KW-0554">One-carbon metabolism</keyword>
<evidence type="ECO:0000256" key="7">
    <source>
        <dbReference type="ARBA" id="ARBA00025067"/>
    </source>
</evidence>
<comment type="caution">
    <text evidence="11">The sequence shown here is derived from an EMBL/GenBank/DDBJ whole genome shotgun (WGS) entry which is preliminary data.</text>
</comment>
<feature type="domain" description="DHFR" evidence="10">
    <location>
        <begin position="11"/>
        <end position="174"/>
    </location>
</feature>
<sequence length="176" mass="19735">MSTETPEFFVPIALIAAVDRNRVIGVEGNLPWYLPEDLKFFKARTQGKPIVMGRATFESIGKPLPNRLNIVVTRNPDFSHEGVRVCNDLMSALDVADNQAMLDGSEEIMVIGGGNIYAQTLPLASRLYLTEVDVDVNGDTWFPEFSTEAWHEVERMPGAPSEQQPDYAFVIYEREL</sequence>
<evidence type="ECO:0000256" key="2">
    <source>
        <dbReference type="ARBA" id="ARBA00009539"/>
    </source>
</evidence>
<evidence type="ECO:0000256" key="8">
    <source>
        <dbReference type="PIRNR" id="PIRNR000194"/>
    </source>
</evidence>
<evidence type="ECO:0000256" key="4">
    <source>
        <dbReference type="ARBA" id="ARBA00022563"/>
    </source>
</evidence>
<accession>A0ABU1GXU9</accession>
<dbReference type="Gene3D" id="3.40.430.10">
    <property type="entry name" value="Dihydrofolate Reductase, subunit A"/>
    <property type="match status" value="1"/>
</dbReference>
<evidence type="ECO:0000259" key="10">
    <source>
        <dbReference type="PROSITE" id="PS51330"/>
    </source>
</evidence>
<evidence type="ECO:0000256" key="1">
    <source>
        <dbReference type="ARBA" id="ARBA00004903"/>
    </source>
</evidence>
<evidence type="ECO:0000313" key="11">
    <source>
        <dbReference type="EMBL" id="MDR5896372.1"/>
    </source>
</evidence>
<evidence type="ECO:0000256" key="9">
    <source>
        <dbReference type="RuleBase" id="RU004474"/>
    </source>
</evidence>
<protein>
    <recommendedName>
        <fullName evidence="3 8">Dihydrofolate reductase</fullName>
        <ecNumber evidence="3 8">1.5.1.3</ecNumber>
    </recommendedName>
</protein>
<comment type="function">
    <text evidence="7 8">Key enzyme in folate metabolism. Catalyzes an essential reaction for de novo glycine and purine synthesis, and for DNA precursor synthesis.</text>
</comment>
<dbReference type="RefSeq" id="WP_251593941.1">
    <property type="nucleotide sequence ID" value="NZ_JAMLJI010000003.1"/>
</dbReference>
<dbReference type="PROSITE" id="PS00075">
    <property type="entry name" value="DHFR_1"/>
    <property type="match status" value="1"/>
</dbReference>
<dbReference type="PANTHER" id="PTHR48069">
    <property type="entry name" value="DIHYDROFOLATE REDUCTASE"/>
    <property type="match status" value="1"/>
</dbReference>
<dbReference type="EC" id="1.5.1.3" evidence="3 8"/>
<dbReference type="PRINTS" id="PR00070">
    <property type="entry name" value="DHFR"/>
</dbReference>
<dbReference type="InterPro" id="IPR012259">
    <property type="entry name" value="DHFR"/>
</dbReference>
<dbReference type="CDD" id="cd00209">
    <property type="entry name" value="DHFR"/>
    <property type="match status" value="1"/>
</dbReference>
<dbReference type="Pfam" id="PF00186">
    <property type="entry name" value="DHFR_1"/>
    <property type="match status" value="1"/>
</dbReference>
<evidence type="ECO:0000256" key="5">
    <source>
        <dbReference type="ARBA" id="ARBA00022857"/>
    </source>
</evidence>
<keyword evidence="6 8" id="KW-0560">Oxidoreductase</keyword>
<dbReference type="InterPro" id="IPR001796">
    <property type="entry name" value="DHFR_dom"/>
</dbReference>
<dbReference type="PANTHER" id="PTHR48069:SF3">
    <property type="entry name" value="DIHYDROFOLATE REDUCTASE"/>
    <property type="match status" value="1"/>
</dbReference>
<name>A0ABU1GXU9_9GAMM</name>
<dbReference type="PIRSF" id="PIRSF000194">
    <property type="entry name" value="DHFR"/>
    <property type="match status" value="1"/>
</dbReference>
<keyword evidence="12" id="KW-1185">Reference proteome</keyword>
<evidence type="ECO:0000256" key="3">
    <source>
        <dbReference type="ARBA" id="ARBA00012856"/>
    </source>
</evidence>
<dbReference type="GO" id="GO:0004146">
    <property type="term" value="F:dihydrofolate reductase activity"/>
    <property type="evidence" value="ECO:0007669"/>
    <property type="project" value="UniProtKB-EC"/>
</dbReference>
<evidence type="ECO:0000256" key="6">
    <source>
        <dbReference type="ARBA" id="ARBA00023002"/>
    </source>
</evidence>
<dbReference type="Proteomes" id="UP001269375">
    <property type="component" value="Unassembled WGS sequence"/>
</dbReference>
<gene>
    <name evidence="11" type="ORF">QC825_09840</name>
</gene>
<organism evidence="11 12">
    <name type="scientific">Larsenimonas suaedae</name>
    <dbReference type="NCBI Taxonomy" id="1851019"/>
    <lineage>
        <taxon>Bacteria</taxon>
        <taxon>Pseudomonadati</taxon>
        <taxon>Pseudomonadota</taxon>
        <taxon>Gammaproteobacteria</taxon>
        <taxon>Oceanospirillales</taxon>
        <taxon>Halomonadaceae</taxon>
        <taxon>Larsenimonas</taxon>
    </lineage>
</organism>
<evidence type="ECO:0000313" key="12">
    <source>
        <dbReference type="Proteomes" id="UP001269375"/>
    </source>
</evidence>
<comment type="catalytic activity">
    <reaction evidence="8">
        <text>(6S)-5,6,7,8-tetrahydrofolate + NADP(+) = 7,8-dihydrofolate + NADPH + H(+)</text>
        <dbReference type="Rhea" id="RHEA:15009"/>
        <dbReference type="ChEBI" id="CHEBI:15378"/>
        <dbReference type="ChEBI" id="CHEBI:57451"/>
        <dbReference type="ChEBI" id="CHEBI:57453"/>
        <dbReference type="ChEBI" id="CHEBI:57783"/>
        <dbReference type="ChEBI" id="CHEBI:58349"/>
        <dbReference type="EC" id="1.5.1.3"/>
    </reaction>
</comment>
<dbReference type="PROSITE" id="PS51330">
    <property type="entry name" value="DHFR_2"/>
    <property type="match status" value="1"/>
</dbReference>